<keyword evidence="1" id="KW-0812">Transmembrane</keyword>
<feature type="transmembrane region" description="Helical" evidence="1">
    <location>
        <begin position="6"/>
        <end position="22"/>
    </location>
</feature>
<protein>
    <submittedName>
        <fullName evidence="2">DUF340 domain-containing protein</fullName>
    </submittedName>
</protein>
<dbReference type="RefSeq" id="WP_194701214.1">
    <property type="nucleotide sequence ID" value="NZ_JADKNH010000004.1"/>
</dbReference>
<organism evidence="2 3">
    <name type="scientific">Fusibacter ferrireducens</name>
    <dbReference type="NCBI Taxonomy" id="2785058"/>
    <lineage>
        <taxon>Bacteria</taxon>
        <taxon>Bacillati</taxon>
        <taxon>Bacillota</taxon>
        <taxon>Clostridia</taxon>
        <taxon>Eubacteriales</taxon>
        <taxon>Eubacteriales Family XII. Incertae Sedis</taxon>
        <taxon>Fusibacter</taxon>
    </lineage>
</organism>
<keyword evidence="1" id="KW-0472">Membrane</keyword>
<accession>A0ABR9ZR99</accession>
<keyword evidence="3" id="KW-1185">Reference proteome</keyword>
<gene>
    <name evidence="2" type="ORF">ISU02_07590</name>
</gene>
<evidence type="ECO:0000313" key="3">
    <source>
        <dbReference type="Proteomes" id="UP000614200"/>
    </source>
</evidence>
<feature type="transmembrane region" description="Helical" evidence="1">
    <location>
        <begin position="64"/>
        <end position="85"/>
    </location>
</feature>
<dbReference type="Proteomes" id="UP000614200">
    <property type="component" value="Unassembled WGS sequence"/>
</dbReference>
<sequence length="100" mass="11504">MSSIFLYLLLLIVGGFLSYRGVVPRKLFDKLEHIQLICLFILLFAMGLRIGMDDRVINAFLKLGIHATLFALVSIFFSILTVWLFRKTLLKLLTKKEVQS</sequence>
<proteinExistence type="predicted"/>
<reference evidence="2 3" key="1">
    <citation type="submission" date="2020-11" db="EMBL/GenBank/DDBJ databases">
        <title>Fusibacter basophilias sp. nov.</title>
        <authorList>
            <person name="Qiu D."/>
        </authorList>
    </citation>
    <scope>NUCLEOTIDE SEQUENCE [LARGE SCALE GENOMIC DNA]</scope>
    <source>
        <strain evidence="2 3">Q10-2</strain>
    </source>
</reference>
<comment type="caution">
    <text evidence="2">The sequence shown here is derived from an EMBL/GenBank/DDBJ whole genome shotgun (WGS) entry which is preliminary data.</text>
</comment>
<keyword evidence="1" id="KW-1133">Transmembrane helix</keyword>
<feature type="transmembrane region" description="Helical" evidence="1">
    <location>
        <begin position="34"/>
        <end position="52"/>
    </location>
</feature>
<dbReference type="EMBL" id="JADKNH010000004">
    <property type="protein sequence ID" value="MBF4692977.1"/>
    <property type="molecule type" value="Genomic_DNA"/>
</dbReference>
<name>A0ABR9ZR99_9FIRM</name>
<evidence type="ECO:0000256" key="1">
    <source>
        <dbReference type="SAM" id="Phobius"/>
    </source>
</evidence>
<evidence type="ECO:0000313" key="2">
    <source>
        <dbReference type="EMBL" id="MBF4692977.1"/>
    </source>
</evidence>